<organism evidence="1 2">
    <name type="scientific">Ricinus communis</name>
    <name type="common">Castor bean</name>
    <dbReference type="NCBI Taxonomy" id="3988"/>
    <lineage>
        <taxon>Eukaryota</taxon>
        <taxon>Viridiplantae</taxon>
        <taxon>Streptophyta</taxon>
        <taxon>Embryophyta</taxon>
        <taxon>Tracheophyta</taxon>
        <taxon>Spermatophyta</taxon>
        <taxon>Magnoliopsida</taxon>
        <taxon>eudicotyledons</taxon>
        <taxon>Gunneridae</taxon>
        <taxon>Pentapetalae</taxon>
        <taxon>rosids</taxon>
        <taxon>fabids</taxon>
        <taxon>Malpighiales</taxon>
        <taxon>Euphorbiaceae</taxon>
        <taxon>Acalyphoideae</taxon>
        <taxon>Acalypheae</taxon>
        <taxon>Ricinus</taxon>
    </lineage>
</organism>
<reference evidence="2" key="1">
    <citation type="journal article" date="2010" name="Nat. Biotechnol.">
        <title>Draft genome sequence of the oilseed species Ricinus communis.</title>
        <authorList>
            <person name="Chan A.P."/>
            <person name="Crabtree J."/>
            <person name="Zhao Q."/>
            <person name="Lorenzi H."/>
            <person name="Orvis J."/>
            <person name="Puiu D."/>
            <person name="Melake-Berhan A."/>
            <person name="Jones K.M."/>
            <person name="Redman J."/>
            <person name="Chen G."/>
            <person name="Cahoon E.B."/>
            <person name="Gedil M."/>
            <person name="Stanke M."/>
            <person name="Haas B.J."/>
            <person name="Wortman J.R."/>
            <person name="Fraser-Liggett C.M."/>
            <person name="Ravel J."/>
            <person name="Rabinowicz P.D."/>
        </authorList>
    </citation>
    <scope>NUCLEOTIDE SEQUENCE [LARGE SCALE GENOMIC DNA]</scope>
    <source>
        <strain evidence="2">cv. Hale</strain>
    </source>
</reference>
<keyword evidence="2" id="KW-1185">Reference proteome</keyword>
<dbReference type="EMBL" id="EQ975410">
    <property type="protein sequence ID" value="EEF27430.1"/>
    <property type="molecule type" value="Genomic_DNA"/>
</dbReference>
<dbReference type="InParanoid" id="B9T9N4"/>
<name>B9T9N4_RICCO</name>
<sequence length="58" mass="6404">MEALIDNHCLERLTRNLITAGRSPTKKEGLLDLELERGNLADIELAATELLSIESQKG</sequence>
<accession>B9T9N4</accession>
<gene>
    <name evidence="1" type="ORF">RCOM_2087510</name>
</gene>
<protein>
    <submittedName>
        <fullName evidence="1">Uncharacterized protein</fullName>
    </submittedName>
</protein>
<evidence type="ECO:0000313" key="1">
    <source>
        <dbReference type="EMBL" id="EEF27430.1"/>
    </source>
</evidence>
<evidence type="ECO:0000313" key="2">
    <source>
        <dbReference type="Proteomes" id="UP000008311"/>
    </source>
</evidence>
<proteinExistence type="predicted"/>
<dbReference type="AlphaFoldDB" id="B9T9N4"/>
<dbReference type="Proteomes" id="UP000008311">
    <property type="component" value="Unassembled WGS sequence"/>
</dbReference>